<feature type="region of interest" description="Disordered" evidence="1">
    <location>
        <begin position="106"/>
        <end position="137"/>
    </location>
</feature>
<dbReference type="HOGENOM" id="CLU_1129402_0_0_1"/>
<sequence length="246" mass="27256">MDRSSNDLQISAIPQSDSHANTARKIMEIMLNLHHWDKGIFEEVETASTIVHQIALHVFPLAGASFDSSRICSLVQKAECVCAEKRVGCLSNYALAEAIKGLGLSEKESGASSGHQSMAAVSKSHHLAGQKTADEGESTDLSNVDLLANALPRLLRVVRKEIDPERRAVFSETLEAVFLDYVTTQVKAQMHADTKILESSLLPPGMNDRVRQVKEILTRLCRLARENVDNEEINRLILVFLRILRC</sequence>
<protein>
    <submittedName>
        <fullName evidence="2">Uncharacterized protein</fullName>
    </submittedName>
</protein>
<accession>K9FMB4</accession>
<dbReference type="InParanoid" id="K9FMB4"/>
<comment type="caution">
    <text evidence="2">The sequence shown here is derived from an EMBL/GenBank/DDBJ whole genome shotgun (WGS) entry which is preliminary data.</text>
</comment>
<gene>
    <name evidence="2" type="ORF">PDIG_55060</name>
</gene>
<dbReference type="STRING" id="1170229.K9FMB4"/>
<evidence type="ECO:0000313" key="2">
    <source>
        <dbReference type="EMBL" id="EKV10775.1"/>
    </source>
</evidence>
<proteinExistence type="predicted"/>
<reference evidence="3" key="1">
    <citation type="journal article" date="2012" name="BMC Genomics">
        <title>Genome sequence of the necrotrophic fungus Penicillium digitatum, the main postharvest pathogen of citrus.</title>
        <authorList>
            <person name="Marcet-Houben M."/>
            <person name="Ballester A.-R."/>
            <person name="de la Fuente B."/>
            <person name="Harries E."/>
            <person name="Marcos J.F."/>
            <person name="Gonzalez-Candelas L."/>
            <person name="Gabaldon T."/>
        </authorList>
    </citation>
    <scope>NUCLEOTIDE SEQUENCE [LARGE SCALE GENOMIC DNA]</scope>
    <source>
        <strain evidence="3">PHI26 / CECT 20796</strain>
    </source>
</reference>
<keyword evidence="3" id="KW-1185">Reference proteome</keyword>
<evidence type="ECO:0000313" key="3">
    <source>
        <dbReference type="Proteomes" id="UP000009882"/>
    </source>
</evidence>
<dbReference type="AlphaFoldDB" id="K9FMB4"/>
<dbReference type="EMBL" id="AKCT01000218">
    <property type="protein sequence ID" value="EKV10775.1"/>
    <property type="molecule type" value="Genomic_DNA"/>
</dbReference>
<dbReference type="Proteomes" id="UP000009882">
    <property type="component" value="Unassembled WGS sequence"/>
</dbReference>
<evidence type="ECO:0000256" key="1">
    <source>
        <dbReference type="SAM" id="MobiDB-lite"/>
    </source>
</evidence>
<name>K9FMB4_PEND2</name>
<dbReference type="OrthoDB" id="4337256at2759"/>
<organism evidence="2 3">
    <name type="scientific">Penicillium digitatum (strain PHI26 / CECT 20796)</name>
    <name type="common">Green mold</name>
    <dbReference type="NCBI Taxonomy" id="1170229"/>
    <lineage>
        <taxon>Eukaryota</taxon>
        <taxon>Fungi</taxon>
        <taxon>Dikarya</taxon>
        <taxon>Ascomycota</taxon>
        <taxon>Pezizomycotina</taxon>
        <taxon>Eurotiomycetes</taxon>
        <taxon>Eurotiomycetidae</taxon>
        <taxon>Eurotiales</taxon>
        <taxon>Aspergillaceae</taxon>
        <taxon>Penicillium</taxon>
    </lineage>
</organism>